<evidence type="ECO:0000259" key="2">
    <source>
        <dbReference type="PROSITE" id="PS50930"/>
    </source>
</evidence>
<proteinExistence type="predicted"/>
<dbReference type="AlphaFoldDB" id="A0A6M1SZA3"/>
<dbReference type="PROSITE" id="PS50930">
    <property type="entry name" value="HTH_LYTTR"/>
    <property type="match status" value="1"/>
</dbReference>
<dbReference type="Gene3D" id="2.40.50.1020">
    <property type="entry name" value="LytTr DNA-binding domain"/>
    <property type="match status" value="1"/>
</dbReference>
<dbReference type="EMBL" id="JAALLS010000001">
    <property type="protein sequence ID" value="NGP86987.1"/>
    <property type="molecule type" value="Genomic_DNA"/>
</dbReference>
<reference evidence="3 4" key="1">
    <citation type="submission" date="2020-02" db="EMBL/GenBank/DDBJ databases">
        <title>Aliifodinibius halophilus 2W32, complete genome.</title>
        <authorList>
            <person name="Li Y."/>
            <person name="Wu S."/>
        </authorList>
    </citation>
    <scope>NUCLEOTIDE SEQUENCE [LARGE SCALE GENOMIC DNA]</scope>
    <source>
        <strain evidence="3 4">2W32</strain>
    </source>
</reference>
<name>A0A6M1SZA3_9BACT</name>
<protein>
    <submittedName>
        <fullName evidence="3">LytTR family transcriptional regulator</fullName>
    </submittedName>
</protein>
<comment type="caution">
    <text evidence="3">The sequence shown here is derived from an EMBL/GenBank/DDBJ whole genome shotgun (WGS) entry which is preliminary data.</text>
</comment>
<feature type="transmembrane region" description="Helical" evidence="1">
    <location>
        <begin position="20"/>
        <end position="39"/>
    </location>
</feature>
<keyword evidence="1" id="KW-1133">Transmembrane helix</keyword>
<sequence>MRDKLSDILSQPYPSIDRQYLWPLIISISGGIILFLAVFKPFGLQYIIKDLGYVMVLGYGAATFLTLTFFLKVIPNIPFFSSYFTDDRWKVWKHIVWELVLIAFIGIFNLLYTAILVGDYSLQLRDWLFFELYTLAIAVIPVGFITLWRYNQLLKSHLRSATDIDSKTNVQEASQEPQSVTISFQGQNKGEVLTVKGEALRYICSEGNYVRVVYYKRGTLENELLRSTLKNIEQQLKSEKYLIRCHRSYIVNVIHISHADGNAQGLQLQLYDCNEYVPVSRTYIETIRDAIDQQF</sequence>
<dbReference type="PANTHER" id="PTHR37299">
    <property type="entry name" value="TRANSCRIPTIONAL REGULATOR-RELATED"/>
    <property type="match status" value="1"/>
</dbReference>
<feature type="transmembrane region" description="Helical" evidence="1">
    <location>
        <begin position="127"/>
        <end position="150"/>
    </location>
</feature>
<keyword evidence="1" id="KW-0812">Transmembrane</keyword>
<feature type="transmembrane region" description="Helical" evidence="1">
    <location>
        <begin position="95"/>
        <end position="115"/>
    </location>
</feature>
<dbReference type="Pfam" id="PF04397">
    <property type="entry name" value="LytTR"/>
    <property type="match status" value="1"/>
</dbReference>
<dbReference type="InterPro" id="IPR046947">
    <property type="entry name" value="LytR-like"/>
</dbReference>
<keyword evidence="1" id="KW-0472">Membrane</keyword>
<gene>
    <name evidence="3" type="ORF">G3569_01370</name>
</gene>
<dbReference type="Proteomes" id="UP000479132">
    <property type="component" value="Unassembled WGS sequence"/>
</dbReference>
<accession>A0A6M1SZA3</accession>
<dbReference type="GO" id="GO:0000156">
    <property type="term" value="F:phosphorelay response regulator activity"/>
    <property type="evidence" value="ECO:0007669"/>
    <property type="project" value="InterPro"/>
</dbReference>
<dbReference type="PANTHER" id="PTHR37299:SF1">
    <property type="entry name" value="STAGE 0 SPORULATION PROTEIN A HOMOLOG"/>
    <property type="match status" value="1"/>
</dbReference>
<dbReference type="SMART" id="SM00850">
    <property type="entry name" value="LytTR"/>
    <property type="match status" value="1"/>
</dbReference>
<keyword evidence="4" id="KW-1185">Reference proteome</keyword>
<feature type="transmembrane region" description="Helical" evidence="1">
    <location>
        <begin position="51"/>
        <end position="74"/>
    </location>
</feature>
<evidence type="ECO:0000256" key="1">
    <source>
        <dbReference type="SAM" id="Phobius"/>
    </source>
</evidence>
<dbReference type="GO" id="GO:0003677">
    <property type="term" value="F:DNA binding"/>
    <property type="evidence" value="ECO:0007669"/>
    <property type="project" value="InterPro"/>
</dbReference>
<evidence type="ECO:0000313" key="4">
    <source>
        <dbReference type="Proteomes" id="UP000479132"/>
    </source>
</evidence>
<dbReference type="RefSeq" id="WP_165265305.1">
    <property type="nucleotide sequence ID" value="NZ_JAALLS010000001.1"/>
</dbReference>
<organism evidence="3 4">
    <name type="scientific">Fodinibius halophilus</name>
    <dbReference type="NCBI Taxonomy" id="1736908"/>
    <lineage>
        <taxon>Bacteria</taxon>
        <taxon>Pseudomonadati</taxon>
        <taxon>Balneolota</taxon>
        <taxon>Balneolia</taxon>
        <taxon>Balneolales</taxon>
        <taxon>Balneolaceae</taxon>
        <taxon>Fodinibius</taxon>
    </lineage>
</organism>
<dbReference type="InterPro" id="IPR007492">
    <property type="entry name" value="LytTR_DNA-bd_dom"/>
</dbReference>
<feature type="domain" description="HTH LytTR-type" evidence="2">
    <location>
        <begin position="224"/>
        <end position="293"/>
    </location>
</feature>
<evidence type="ECO:0000313" key="3">
    <source>
        <dbReference type="EMBL" id="NGP86987.1"/>
    </source>
</evidence>